<dbReference type="AlphaFoldDB" id="A0A821SK63"/>
<comment type="caution">
    <text evidence="3">The sequence shown here is derived from an EMBL/GenBank/DDBJ whole genome shotgun (WGS) entry which is preliminary data.</text>
</comment>
<dbReference type="SMART" id="SM00320">
    <property type="entry name" value="WD40"/>
    <property type="match status" value="4"/>
</dbReference>
<evidence type="ECO:0000256" key="2">
    <source>
        <dbReference type="SAM" id="MobiDB-lite"/>
    </source>
</evidence>
<dbReference type="InterPro" id="IPR001680">
    <property type="entry name" value="WD40_rpt"/>
</dbReference>
<accession>A0A821SK63</accession>
<dbReference type="GO" id="GO:0007035">
    <property type="term" value="P:vacuolar acidification"/>
    <property type="evidence" value="ECO:0007669"/>
    <property type="project" value="TreeGrafter"/>
</dbReference>
<dbReference type="InterPro" id="IPR052208">
    <property type="entry name" value="DmX-like/RAVE_component"/>
</dbReference>
<feature type="region of interest" description="Disordered" evidence="2">
    <location>
        <begin position="43"/>
        <end position="74"/>
    </location>
</feature>
<feature type="compositionally biased region" description="Acidic residues" evidence="2">
    <location>
        <begin position="125"/>
        <end position="150"/>
    </location>
</feature>
<dbReference type="PANTHER" id="PTHR13950">
    <property type="entry name" value="RABCONNECTIN-RELATED"/>
    <property type="match status" value="1"/>
</dbReference>
<dbReference type="InterPro" id="IPR036322">
    <property type="entry name" value="WD40_repeat_dom_sf"/>
</dbReference>
<reference evidence="3" key="1">
    <citation type="submission" date="2021-02" db="EMBL/GenBank/DDBJ databases">
        <authorList>
            <person name="Nowell W R."/>
        </authorList>
    </citation>
    <scope>NUCLEOTIDE SEQUENCE</scope>
</reference>
<feature type="repeat" description="WD" evidence="1">
    <location>
        <begin position="568"/>
        <end position="601"/>
    </location>
</feature>
<evidence type="ECO:0000256" key="1">
    <source>
        <dbReference type="PROSITE-ProRule" id="PRU00221"/>
    </source>
</evidence>
<name>A0A821SK63_9BILA</name>
<dbReference type="SUPFAM" id="SSF50978">
    <property type="entry name" value="WD40 repeat-like"/>
    <property type="match status" value="1"/>
</dbReference>
<feature type="compositionally biased region" description="Polar residues" evidence="2">
    <location>
        <begin position="54"/>
        <end position="63"/>
    </location>
</feature>
<dbReference type="Proteomes" id="UP000663848">
    <property type="component" value="Unassembled WGS sequence"/>
</dbReference>
<feature type="non-terminal residue" evidence="3">
    <location>
        <position position="1"/>
    </location>
</feature>
<proteinExistence type="predicted"/>
<dbReference type="PANTHER" id="PTHR13950:SF9">
    <property type="entry name" value="RABCONNECTIN-3A"/>
    <property type="match status" value="1"/>
</dbReference>
<dbReference type="Gene3D" id="2.130.10.10">
    <property type="entry name" value="YVTN repeat-like/Quinoprotein amine dehydrogenase"/>
    <property type="match status" value="1"/>
</dbReference>
<gene>
    <name evidence="3" type="ORF">QYT958_LOCUS27540</name>
</gene>
<dbReference type="GO" id="GO:0043291">
    <property type="term" value="C:RAVE complex"/>
    <property type="evidence" value="ECO:0007669"/>
    <property type="project" value="TreeGrafter"/>
</dbReference>
<dbReference type="Pfam" id="PF00400">
    <property type="entry name" value="WD40"/>
    <property type="match status" value="2"/>
</dbReference>
<evidence type="ECO:0000313" key="4">
    <source>
        <dbReference type="Proteomes" id="UP000663848"/>
    </source>
</evidence>
<keyword evidence="1" id="KW-0853">WD repeat</keyword>
<evidence type="ECO:0000313" key="3">
    <source>
        <dbReference type="EMBL" id="CAF4855951.1"/>
    </source>
</evidence>
<dbReference type="PROSITE" id="PS50294">
    <property type="entry name" value="WD_REPEATS_REGION"/>
    <property type="match status" value="1"/>
</dbReference>
<dbReference type="EMBL" id="CAJOBR010007046">
    <property type="protein sequence ID" value="CAF4855951.1"/>
    <property type="molecule type" value="Genomic_DNA"/>
</dbReference>
<sequence length="656" mass="73480">YMSLLVYALSTDDCNTLYRLLVRKWSTPETAVKLWYGVFGGGAKKPKPNPPTQNLPISLSPGNDISMGSSVDRLSSGSSLARKLITPNNQTQHPQQPSYIEVFIPPRASIVNYFMAKVSSSIEIDTNDEGDISDTDDDDGEDEDDDDDGDNSTSTKTDSALASKKKLRKIQEREHTDSMSYSWILMRYTIVRLVYKRLWAFFPHIGIEKSEIPSVSPLIQQLLQNLSIWQDSLRRTLETFNVPPDNYLPLSGLNANDEQSTGLAIHRYRTILDPKNTPFSKSASALPAKRLWTYLVNDEQSQGIFIKYIFKRKTPTPSDHPLNKVINKLMTTVPTKRPPMVNRETISNRVTTLRMPTMGAYVPNMYLTQSSVPGVNGNASNNDNQTVLNNRHVIRESRKFANHPHLPHYLTGCSDGSVFLLNWSLDSSPRQLREPNKRVTKIELSSEGNKFGVTDIEGNLSLHVLSSNRSTAYMRLSTHTKSTNDFVFLDSSTLLATCGLSTDHQNVAIWDTLMPTSRANITSFSCHDTGGGGQCLAYSQSHQLLVSGGKRGDICIFDLRQRKRLAMSQAHDSQLKALCLDPLEKFYVTGSTEGNIKVWRLHGCEMVQCFYNEHSRRGFLHSQTSGVNHLHLTASRHLFSSGSDGTLSVRQLTQID</sequence>
<organism evidence="3 4">
    <name type="scientific">Rotaria socialis</name>
    <dbReference type="NCBI Taxonomy" id="392032"/>
    <lineage>
        <taxon>Eukaryota</taxon>
        <taxon>Metazoa</taxon>
        <taxon>Spiralia</taxon>
        <taxon>Gnathifera</taxon>
        <taxon>Rotifera</taxon>
        <taxon>Eurotatoria</taxon>
        <taxon>Bdelloidea</taxon>
        <taxon>Philodinida</taxon>
        <taxon>Philodinidae</taxon>
        <taxon>Rotaria</taxon>
    </lineage>
</organism>
<feature type="region of interest" description="Disordered" evidence="2">
    <location>
        <begin position="125"/>
        <end position="169"/>
    </location>
</feature>
<protein>
    <submittedName>
        <fullName evidence="3">Uncharacterized protein</fullName>
    </submittedName>
</protein>
<dbReference type="InterPro" id="IPR015943">
    <property type="entry name" value="WD40/YVTN_repeat-like_dom_sf"/>
</dbReference>
<dbReference type="PROSITE" id="PS50082">
    <property type="entry name" value="WD_REPEATS_2"/>
    <property type="match status" value="1"/>
</dbReference>